<dbReference type="PANTHER" id="PTHR37849:SF1">
    <property type="entry name" value="YALI0E11605P"/>
    <property type="match status" value="1"/>
</dbReference>
<proteinExistence type="predicted"/>
<gene>
    <name evidence="3" type="ORF">SPPG_03889</name>
</gene>
<dbReference type="eggNOG" id="ENOG502S5A2">
    <property type="taxonomic scope" value="Eukaryota"/>
</dbReference>
<evidence type="ECO:0000313" key="4">
    <source>
        <dbReference type="Proteomes" id="UP000053201"/>
    </source>
</evidence>
<dbReference type="Proteomes" id="UP000053201">
    <property type="component" value="Unassembled WGS sequence"/>
</dbReference>
<dbReference type="OMA" id="AHVWGIQ"/>
<dbReference type="OrthoDB" id="5331396at2759"/>
<dbReference type="VEuPathDB" id="FungiDB:SPPG_03889"/>
<organism evidence="3 4">
    <name type="scientific">Spizellomyces punctatus (strain DAOM BR117)</name>
    <dbReference type="NCBI Taxonomy" id="645134"/>
    <lineage>
        <taxon>Eukaryota</taxon>
        <taxon>Fungi</taxon>
        <taxon>Fungi incertae sedis</taxon>
        <taxon>Chytridiomycota</taxon>
        <taxon>Chytridiomycota incertae sedis</taxon>
        <taxon>Chytridiomycetes</taxon>
        <taxon>Spizellomycetales</taxon>
        <taxon>Spizellomycetaceae</taxon>
        <taxon>Spizellomyces</taxon>
    </lineage>
</organism>
<feature type="coiled-coil region" evidence="1">
    <location>
        <begin position="91"/>
        <end position="138"/>
    </location>
</feature>
<dbReference type="PANTHER" id="PTHR37849">
    <property type="entry name" value="YALI0E11605P"/>
    <property type="match status" value="1"/>
</dbReference>
<dbReference type="InParanoid" id="A0A0L0HH33"/>
<dbReference type="AlphaFoldDB" id="A0A0L0HH33"/>
<reference evidence="3 4" key="1">
    <citation type="submission" date="2009-08" db="EMBL/GenBank/DDBJ databases">
        <title>The Genome Sequence of Spizellomyces punctatus strain DAOM BR117.</title>
        <authorList>
            <consortium name="The Broad Institute Genome Sequencing Platform"/>
            <person name="Russ C."/>
            <person name="Cuomo C."/>
            <person name="Shea T."/>
            <person name="Young S.K."/>
            <person name="Zeng Q."/>
            <person name="Koehrsen M."/>
            <person name="Haas B."/>
            <person name="Borodovsky M."/>
            <person name="Guigo R."/>
            <person name="Alvarado L."/>
            <person name="Berlin A."/>
            <person name="Bochicchio J."/>
            <person name="Borenstein D."/>
            <person name="Chapman S."/>
            <person name="Chen Z."/>
            <person name="Engels R."/>
            <person name="Freedman E."/>
            <person name="Gellesch M."/>
            <person name="Goldberg J."/>
            <person name="Griggs A."/>
            <person name="Gujja S."/>
            <person name="Heiman D."/>
            <person name="Hepburn T."/>
            <person name="Howarth C."/>
            <person name="Jen D."/>
            <person name="Larson L."/>
            <person name="Lewis B."/>
            <person name="Mehta T."/>
            <person name="Park D."/>
            <person name="Pearson M."/>
            <person name="Roberts A."/>
            <person name="Saif S."/>
            <person name="Shenoy N."/>
            <person name="Sisk P."/>
            <person name="Stolte C."/>
            <person name="Sykes S."/>
            <person name="Thomson T."/>
            <person name="Walk T."/>
            <person name="White J."/>
            <person name="Yandava C."/>
            <person name="Burger G."/>
            <person name="Gray M.W."/>
            <person name="Holland P.W.H."/>
            <person name="King N."/>
            <person name="Lang F.B.F."/>
            <person name="Roger A.J."/>
            <person name="Ruiz-Trillo I."/>
            <person name="Lander E."/>
            <person name="Nusbaum C."/>
        </authorList>
    </citation>
    <scope>NUCLEOTIDE SEQUENCE [LARGE SCALE GENOMIC DNA]</scope>
    <source>
        <strain evidence="3 4">DAOM BR117</strain>
    </source>
</reference>
<evidence type="ECO:0000256" key="2">
    <source>
        <dbReference type="SAM" id="Phobius"/>
    </source>
</evidence>
<keyword evidence="2" id="KW-0812">Transmembrane</keyword>
<dbReference type="GeneID" id="27687374"/>
<dbReference type="RefSeq" id="XP_016608815.1">
    <property type="nucleotide sequence ID" value="XM_016752138.1"/>
</dbReference>
<accession>A0A0L0HH33</accession>
<evidence type="ECO:0000256" key="1">
    <source>
        <dbReference type="SAM" id="Coils"/>
    </source>
</evidence>
<keyword evidence="2" id="KW-1133">Transmembrane helix</keyword>
<name>A0A0L0HH33_SPIPD</name>
<feature type="transmembrane region" description="Helical" evidence="2">
    <location>
        <begin position="50"/>
        <end position="73"/>
    </location>
</feature>
<keyword evidence="2" id="KW-0472">Membrane</keyword>
<evidence type="ECO:0000313" key="3">
    <source>
        <dbReference type="EMBL" id="KND00776.1"/>
    </source>
</evidence>
<keyword evidence="1" id="KW-0175">Coiled coil</keyword>
<protein>
    <submittedName>
        <fullName evidence="3">Uncharacterized protein</fullName>
    </submittedName>
</protein>
<dbReference type="EMBL" id="KQ257455">
    <property type="protein sequence ID" value="KND00776.1"/>
    <property type="molecule type" value="Genomic_DNA"/>
</dbReference>
<keyword evidence="4" id="KW-1185">Reference proteome</keyword>
<sequence>MLRPLCRMRFRPNRLTQYRFNTTEAAIVSPPSSAFVTPAPEVPKRSGGGFFRGGIIGFLLGITLAGATSYVYLLDEYQQSSNALLSNVEDLAKSTAKLRDHTQKITTLEKDLNGFTQKAATKGDLQALRNELLKLIDEVNVSHLELKTHVWEIEQDVKGK</sequence>